<evidence type="ECO:0000313" key="2">
    <source>
        <dbReference type="EMBL" id="SFO65700.1"/>
    </source>
</evidence>
<accession>A0A1I5IZA8</accession>
<keyword evidence="2" id="KW-0418">Kinase</keyword>
<dbReference type="InterPro" id="IPR036890">
    <property type="entry name" value="HATPase_C_sf"/>
</dbReference>
<keyword evidence="2" id="KW-0808">Transferase</keyword>
<dbReference type="GO" id="GO:0016301">
    <property type="term" value="F:kinase activity"/>
    <property type="evidence" value="ECO:0007669"/>
    <property type="project" value="UniProtKB-KW"/>
</dbReference>
<evidence type="ECO:0000313" key="3">
    <source>
        <dbReference type="Proteomes" id="UP000198806"/>
    </source>
</evidence>
<dbReference type="GO" id="GO:0016887">
    <property type="term" value="F:ATP hydrolysis activity"/>
    <property type="evidence" value="ECO:0007669"/>
    <property type="project" value="InterPro"/>
</dbReference>
<name>A0A1I5IZA8_9FIRM</name>
<gene>
    <name evidence="2" type="ORF">SAMN04489757_1584</name>
</gene>
<organism evidence="2 3">
    <name type="scientific">Anaerocolumna aminovalerica</name>
    <dbReference type="NCBI Taxonomy" id="1527"/>
    <lineage>
        <taxon>Bacteria</taxon>
        <taxon>Bacillati</taxon>
        <taxon>Bacillota</taxon>
        <taxon>Clostridia</taxon>
        <taxon>Lachnospirales</taxon>
        <taxon>Lachnospiraceae</taxon>
        <taxon>Anaerocolumna</taxon>
    </lineage>
</organism>
<dbReference type="PANTHER" id="PTHR10073:SF12">
    <property type="entry name" value="DNA MISMATCH REPAIR PROTEIN MLH1"/>
    <property type="match status" value="1"/>
</dbReference>
<dbReference type="GO" id="GO:0140664">
    <property type="term" value="F:ATP-dependent DNA damage sensor activity"/>
    <property type="evidence" value="ECO:0007669"/>
    <property type="project" value="InterPro"/>
</dbReference>
<dbReference type="RefSeq" id="WP_091689086.1">
    <property type="nucleotide sequence ID" value="NZ_BAABFM010000059.1"/>
</dbReference>
<dbReference type="OrthoDB" id="1791938at2"/>
<sequence length="643" mass="73518">MQEKLKIESSEITRLLGTVGSPLIVISELIKNSVDAEATNIEIIYNCKGNYIKIIDNGIGITLDEINNLAKPGYSSKKRNDNIRNGNGFFFTGNKGLGILSCFSICQEITIDTYVGGDKKCNATLNNAGVLNYGLSKIEDGIKKGTTITLHDIRPTDMEFLNTETELQKIRHLSTYLYKKEELFFPSISLKIDDNVPNSILFSTDFSNMLYDVEFSYSKETGKLNFKCGTDKDKVINDAIIEVSSFDINTLEKILLDNYGIEKTIRTRTNDVATYQWYTELNNVPSFEGRMVVYFKQTAGATLKQYGAGVNVYVNQFALYNYLSPDNDWLGLADFSQRKKLTNLRPHNVFGYVNFNEFNENKEELRISNERADFIQDQTFTKLMYILKGVVMFLTFNIDVAEKNPKYKVNKNDSEVSAKAVATTGDSKDSRAATITGHNSGKSNFLVRMNPQESYVKKQLNAEPNPSATNNITIAKEKTEINTDEYRPDEGYKPKKRFPKGISFSKADGVIIEQLRNKDDLSNKIYQLIYEITHLSLQNYYCSISGIYRALLECSTRYIANKYPDKITFTEKSLKDNIINVLNYYSNKKNMDKQVKIWREAITKRHLVDTLNQFMHNETEVDIDFLEQTWKSMKTYIIKCISE</sequence>
<dbReference type="SUPFAM" id="SSF55874">
    <property type="entry name" value="ATPase domain of HSP90 chaperone/DNA topoisomerase II/histidine kinase"/>
    <property type="match status" value="1"/>
</dbReference>
<protein>
    <submittedName>
        <fullName evidence="2">Histidine kinase-, DNA gyrase B-, and HSP90-like ATPase</fullName>
    </submittedName>
</protein>
<comment type="similarity">
    <text evidence="1">Belongs to the DNA mismatch repair MutL/HexB family.</text>
</comment>
<reference evidence="2 3" key="1">
    <citation type="submission" date="2016-10" db="EMBL/GenBank/DDBJ databases">
        <authorList>
            <person name="de Groot N.N."/>
        </authorList>
    </citation>
    <scope>NUCLEOTIDE SEQUENCE [LARGE SCALE GENOMIC DNA]</scope>
    <source>
        <strain evidence="2 3">DSM 1283</strain>
    </source>
</reference>
<dbReference type="Proteomes" id="UP000198806">
    <property type="component" value="Unassembled WGS sequence"/>
</dbReference>
<dbReference type="Pfam" id="PF13589">
    <property type="entry name" value="HATPase_c_3"/>
    <property type="match status" value="1"/>
</dbReference>
<proteinExistence type="inferred from homology"/>
<dbReference type="STRING" id="1527.SAMN04489757_1584"/>
<dbReference type="Gene3D" id="3.30.565.10">
    <property type="entry name" value="Histidine kinase-like ATPase, C-terminal domain"/>
    <property type="match status" value="1"/>
</dbReference>
<dbReference type="PANTHER" id="PTHR10073">
    <property type="entry name" value="DNA MISMATCH REPAIR PROTEIN MLH, PMS, MUTL"/>
    <property type="match status" value="1"/>
</dbReference>
<dbReference type="GO" id="GO:0006298">
    <property type="term" value="P:mismatch repair"/>
    <property type="evidence" value="ECO:0007669"/>
    <property type="project" value="InterPro"/>
</dbReference>
<dbReference type="GO" id="GO:0032300">
    <property type="term" value="C:mismatch repair complex"/>
    <property type="evidence" value="ECO:0007669"/>
    <property type="project" value="InterPro"/>
</dbReference>
<dbReference type="InterPro" id="IPR038973">
    <property type="entry name" value="MutL/Mlh/Pms-like"/>
</dbReference>
<dbReference type="AlphaFoldDB" id="A0A1I5IZA8"/>
<evidence type="ECO:0000256" key="1">
    <source>
        <dbReference type="ARBA" id="ARBA00006082"/>
    </source>
</evidence>
<keyword evidence="3" id="KW-1185">Reference proteome</keyword>
<dbReference type="EMBL" id="FOWD01000058">
    <property type="protein sequence ID" value="SFO65700.1"/>
    <property type="molecule type" value="Genomic_DNA"/>
</dbReference>